<protein>
    <submittedName>
        <fullName evidence="4">CBS domain protein</fullName>
    </submittedName>
</protein>
<dbReference type="PROSITE" id="PS51371">
    <property type="entry name" value="CBS"/>
    <property type="match status" value="2"/>
</dbReference>
<evidence type="ECO:0000259" key="3">
    <source>
        <dbReference type="PROSITE" id="PS51371"/>
    </source>
</evidence>
<accession>A0A1B9F3S2</accession>
<dbReference type="InterPro" id="IPR046342">
    <property type="entry name" value="CBS_dom_sf"/>
</dbReference>
<dbReference type="PANTHER" id="PTHR43080">
    <property type="entry name" value="CBS DOMAIN-CONTAINING PROTEIN CBSX3, MITOCHONDRIAL"/>
    <property type="match status" value="1"/>
</dbReference>
<sequence>MYIRYHMTSDPISIRPDTTIGQARDILKAHNFRHLPVVDDGRHLIGMVTDRDIRSAYPSSVASSGYQDGLLEEVGNTKVETIMSRDLCTLGPSSTLDDALLLFEHHKVGAIPVIDREGKLVGIFSIRDLIEAYGSIFGLGDKGSTLIEIEDDGSPFVMKTLVDVLFKKGIDFTRLVRLREKGVIFVRVNTFNIRSLLNALKASGLRPLVPIKQI</sequence>
<dbReference type="AlphaFoldDB" id="A0A1B9F3S2"/>
<feature type="domain" description="CBS" evidence="3">
    <location>
        <begin position="7"/>
        <end position="63"/>
    </location>
</feature>
<feature type="domain" description="CBS" evidence="3">
    <location>
        <begin position="83"/>
        <end position="142"/>
    </location>
</feature>
<dbReference type="Gene3D" id="3.10.580.10">
    <property type="entry name" value="CBS-domain"/>
    <property type="match status" value="1"/>
</dbReference>
<keyword evidence="5" id="KW-1185">Reference proteome</keyword>
<dbReference type="SMART" id="SM00116">
    <property type="entry name" value="CBS"/>
    <property type="match status" value="2"/>
</dbReference>
<evidence type="ECO:0000313" key="4">
    <source>
        <dbReference type="EMBL" id="OCC14576.1"/>
    </source>
</evidence>
<dbReference type="PANTHER" id="PTHR43080:SF2">
    <property type="entry name" value="CBS DOMAIN-CONTAINING PROTEIN"/>
    <property type="match status" value="1"/>
</dbReference>
<organism evidence="4 5">
    <name type="scientific">Dissulfuribacter thermophilus</name>
    <dbReference type="NCBI Taxonomy" id="1156395"/>
    <lineage>
        <taxon>Bacteria</taxon>
        <taxon>Pseudomonadati</taxon>
        <taxon>Thermodesulfobacteriota</taxon>
        <taxon>Dissulfuribacteria</taxon>
        <taxon>Dissulfuribacterales</taxon>
        <taxon>Dissulfuribacteraceae</taxon>
        <taxon>Dissulfuribacter</taxon>
    </lineage>
</organism>
<proteinExistence type="predicted"/>
<dbReference type="EMBL" id="MAGO01000011">
    <property type="protein sequence ID" value="OCC14576.1"/>
    <property type="molecule type" value="Genomic_DNA"/>
</dbReference>
<evidence type="ECO:0000313" key="5">
    <source>
        <dbReference type="Proteomes" id="UP000093080"/>
    </source>
</evidence>
<gene>
    <name evidence="4" type="ORF">DBT_2118</name>
</gene>
<dbReference type="CDD" id="cd04584">
    <property type="entry name" value="CBS_pair_AcuB_like"/>
    <property type="match status" value="1"/>
</dbReference>
<dbReference type="Pfam" id="PF00571">
    <property type="entry name" value="CBS"/>
    <property type="match status" value="2"/>
</dbReference>
<dbReference type="SUPFAM" id="SSF54631">
    <property type="entry name" value="CBS-domain pair"/>
    <property type="match status" value="1"/>
</dbReference>
<evidence type="ECO:0000256" key="2">
    <source>
        <dbReference type="PROSITE-ProRule" id="PRU00703"/>
    </source>
</evidence>
<keyword evidence="1 2" id="KW-0129">CBS domain</keyword>
<comment type="caution">
    <text evidence="4">The sequence shown here is derived from an EMBL/GenBank/DDBJ whole genome shotgun (WGS) entry which is preliminary data.</text>
</comment>
<dbReference type="RefSeq" id="WP_067619999.1">
    <property type="nucleotide sequence ID" value="NZ_MAGO01000011.1"/>
</dbReference>
<dbReference type="InterPro" id="IPR000644">
    <property type="entry name" value="CBS_dom"/>
</dbReference>
<dbReference type="Proteomes" id="UP000093080">
    <property type="component" value="Unassembled WGS sequence"/>
</dbReference>
<dbReference type="InterPro" id="IPR051257">
    <property type="entry name" value="Diverse_CBS-Domain"/>
</dbReference>
<dbReference type="OrthoDB" id="9802114at2"/>
<evidence type="ECO:0000256" key="1">
    <source>
        <dbReference type="ARBA" id="ARBA00023122"/>
    </source>
</evidence>
<reference evidence="4 5" key="1">
    <citation type="submission" date="2016-06" db="EMBL/GenBank/DDBJ databases">
        <title>Respiratory ammonification of nitrate coupled to the oxidation of elemental sulfur in deep-sea autotrophic thermophilic bacteria.</title>
        <authorList>
            <person name="Slobodkina G.B."/>
            <person name="Mardanov A.V."/>
            <person name="Ravin N.V."/>
            <person name="Frolova A.A."/>
            <person name="Viryasiv M.B."/>
            <person name="Chernyh N.A."/>
            <person name="Bonch-Osmolovskaya E.A."/>
            <person name="Slobodkin A.I."/>
        </authorList>
    </citation>
    <scope>NUCLEOTIDE SEQUENCE [LARGE SCALE GENOMIC DNA]</scope>
    <source>
        <strain evidence="4 5">S69</strain>
    </source>
</reference>
<dbReference type="STRING" id="1156395.DBT_2118"/>
<name>A0A1B9F3S2_9BACT</name>